<evidence type="ECO:0000313" key="12">
    <source>
        <dbReference type="Proteomes" id="UP000749559"/>
    </source>
</evidence>
<dbReference type="Pfam" id="PF16095">
    <property type="entry name" value="COR-A"/>
    <property type="match status" value="1"/>
</dbReference>
<feature type="compositionally biased region" description="Polar residues" evidence="10">
    <location>
        <begin position="4283"/>
        <end position="4296"/>
    </location>
</feature>
<gene>
    <name evidence="11" type="ORF">OFUS_LOCUS4616</name>
</gene>
<evidence type="ECO:0000256" key="6">
    <source>
        <dbReference type="ARBA" id="ARBA00022840"/>
    </source>
</evidence>
<feature type="compositionally biased region" description="Acidic residues" evidence="10">
    <location>
        <begin position="1553"/>
        <end position="1574"/>
    </location>
</feature>
<dbReference type="Gene3D" id="2.60.40.10">
    <property type="entry name" value="Immunoglobulins"/>
    <property type="match status" value="1"/>
</dbReference>
<dbReference type="Gene3D" id="1.10.10.10">
    <property type="entry name" value="Winged helix-like DNA-binding domain superfamily/Winged helix DNA-binding domain"/>
    <property type="match status" value="1"/>
</dbReference>
<feature type="compositionally biased region" description="Polar residues" evidence="10">
    <location>
        <begin position="4263"/>
        <end position="4275"/>
    </location>
</feature>
<dbReference type="PROSITE" id="PS50202">
    <property type="entry name" value="MSP"/>
    <property type="match status" value="1"/>
</dbReference>
<dbReference type="SUPFAM" id="SSF52047">
    <property type="entry name" value="RNI-like"/>
    <property type="match status" value="1"/>
</dbReference>
<feature type="region of interest" description="Disordered" evidence="10">
    <location>
        <begin position="1483"/>
        <end position="1574"/>
    </location>
</feature>
<dbReference type="GO" id="GO:0007165">
    <property type="term" value="P:signal transduction"/>
    <property type="evidence" value="ECO:0007669"/>
    <property type="project" value="InterPro"/>
</dbReference>
<dbReference type="SUPFAM" id="SSF49354">
    <property type="entry name" value="PapD-like"/>
    <property type="match status" value="1"/>
</dbReference>
<reference evidence="11" key="1">
    <citation type="submission" date="2022-03" db="EMBL/GenBank/DDBJ databases">
        <authorList>
            <person name="Martin C."/>
        </authorList>
    </citation>
    <scope>NUCLEOTIDE SEQUENCE</scope>
</reference>
<dbReference type="Pfam" id="PF13676">
    <property type="entry name" value="TIR_2"/>
    <property type="match status" value="1"/>
</dbReference>
<dbReference type="InterPro" id="IPR002048">
    <property type="entry name" value="EF_hand_dom"/>
</dbReference>
<dbReference type="SMART" id="SM00367">
    <property type="entry name" value="LRR_CC"/>
    <property type="match status" value="2"/>
</dbReference>
<dbReference type="EMBL" id="CAIIXF020000002">
    <property type="protein sequence ID" value="CAH1777595.1"/>
    <property type="molecule type" value="Genomic_DNA"/>
</dbReference>
<dbReference type="Gene3D" id="3.40.50.300">
    <property type="entry name" value="P-loop containing nucleotide triphosphate hydrolases"/>
    <property type="match status" value="1"/>
</dbReference>
<protein>
    <recommendedName>
        <fullName evidence="1">non-specific serine/threonine protein kinase</fullName>
        <ecNumber evidence="1">2.7.11.1</ecNumber>
    </recommendedName>
</protein>
<dbReference type="Pfam" id="PF08477">
    <property type="entry name" value="Roc"/>
    <property type="match status" value="1"/>
</dbReference>
<accession>A0A8J1THX8</accession>
<name>A0A8J1THX8_OWEFU</name>
<dbReference type="EC" id="2.7.11.1" evidence="1"/>
<dbReference type="InterPro" id="IPR013783">
    <property type="entry name" value="Ig-like_fold"/>
</dbReference>
<dbReference type="GO" id="GO:0005524">
    <property type="term" value="F:ATP binding"/>
    <property type="evidence" value="ECO:0007669"/>
    <property type="project" value="UniProtKB-KW"/>
</dbReference>
<dbReference type="OrthoDB" id="10252328at2759"/>
<keyword evidence="12" id="KW-1185">Reference proteome</keyword>
<dbReference type="InterPro" id="IPR006553">
    <property type="entry name" value="Leu-rich_rpt_Cys-con_subtyp"/>
</dbReference>
<dbReference type="Gene3D" id="3.30.70.1390">
    <property type="entry name" value="ROC domain from the Parkinson's disease-associated leucine-rich repeat kinase 2"/>
    <property type="match status" value="1"/>
</dbReference>
<evidence type="ECO:0000256" key="5">
    <source>
        <dbReference type="ARBA" id="ARBA00022777"/>
    </source>
</evidence>
<feature type="compositionally biased region" description="Low complexity" evidence="10">
    <location>
        <begin position="4326"/>
        <end position="4341"/>
    </location>
</feature>
<dbReference type="InterPro" id="IPR032171">
    <property type="entry name" value="COR-A"/>
</dbReference>
<evidence type="ECO:0000256" key="1">
    <source>
        <dbReference type="ARBA" id="ARBA00012513"/>
    </source>
</evidence>
<feature type="region of interest" description="Disordered" evidence="10">
    <location>
        <begin position="369"/>
        <end position="393"/>
    </location>
</feature>
<dbReference type="Pfam" id="PF25497">
    <property type="entry name" value="COR-B"/>
    <property type="match status" value="1"/>
</dbReference>
<dbReference type="PANTHER" id="PTHR47508:SF1">
    <property type="entry name" value="NON-SPECIFIC SERINE_THREONINE PROTEIN KINASE"/>
    <property type="match status" value="1"/>
</dbReference>
<evidence type="ECO:0000256" key="4">
    <source>
        <dbReference type="ARBA" id="ARBA00022741"/>
    </source>
</evidence>
<keyword evidence="3" id="KW-0677">Repeat</keyword>
<evidence type="ECO:0000256" key="8">
    <source>
        <dbReference type="ARBA" id="ARBA00047899"/>
    </source>
</evidence>
<evidence type="ECO:0000256" key="7">
    <source>
        <dbReference type="ARBA" id="ARBA00023134"/>
    </source>
</evidence>
<dbReference type="GO" id="GO:0016301">
    <property type="term" value="F:kinase activity"/>
    <property type="evidence" value="ECO:0007669"/>
    <property type="project" value="UniProtKB-KW"/>
</dbReference>
<dbReference type="GO" id="GO:0005509">
    <property type="term" value="F:calcium ion binding"/>
    <property type="evidence" value="ECO:0007669"/>
    <property type="project" value="InterPro"/>
</dbReference>
<dbReference type="Pfam" id="PF00635">
    <property type="entry name" value="Motile_Sperm"/>
    <property type="match status" value="1"/>
</dbReference>
<organism evidence="11 12">
    <name type="scientific">Owenia fusiformis</name>
    <name type="common">Polychaete worm</name>
    <dbReference type="NCBI Taxonomy" id="6347"/>
    <lineage>
        <taxon>Eukaryota</taxon>
        <taxon>Metazoa</taxon>
        <taxon>Spiralia</taxon>
        <taxon>Lophotrochozoa</taxon>
        <taxon>Annelida</taxon>
        <taxon>Polychaeta</taxon>
        <taxon>Sedentaria</taxon>
        <taxon>Canalipalpata</taxon>
        <taxon>Sabellida</taxon>
        <taxon>Oweniida</taxon>
        <taxon>Oweniidae</taxon>
        <taxon>Owenia</taxon>
    </lineage>
</organism>
<dbReference type="PROSITE" id="PS51424">
    <property type="entry name" value="ROC"/>
    <property type="match status" value="1"/>
</dbReference>
<dbReference type="Gene3D" id="3.30.310.200">
    <property type="match status" value="1"/>
</dbReference>
<feature type="region of interest" description="Disordered" evidence="10">
    <location>
        <begin position="3924"/>
        <end position="3949"/>
    </location>
</feature>
<dbReference type="PANTHER" id="PTHR47508">
    <property type="entry name" value="SAM DOMAIN-CONTAINING PROTEIN-RELATED"/>
    <property type="match status" value="1"/>
</dbReference>
<keyword evidence="7" id="KW-0342">GTP-binding</keyword>
<feature type="region of interest" description="Disordered" evidence="10">
    <location>
        <begin position="2522"/>
        <end position="2541"/>
    </location>
</feature>
<dbReference type="InterPro" id="IPR035897">
    <property type="entry name" value="Toll_tir_struct_dom_sf"/>
</dbReference>
<feature type="compositionally biased region" description="Basic and acidic residues" evidence="10">
    <location>
        <begin position="1502"/>
        <end position="1532"/>
    </location>
</feature>
<dbReference type="InterPro" id="IPR018247">
    <property type="entry name" value="EF_Hand_1_Ca_BS"/>
</dbReference>
<dbReference type="SUPFAM" id="SSF52058">
    <property type="entry name" value="L domain-like"/>
    <property type="match status" value="1"/>
</dbReference>
<dbReference type="Proteomes" id="UP000749559">
    <property type="component" value="Unassembled WGS sequence"/>
</dbReference>
<feature type="compositionally biased region" description="Basic residues" evidence="10">
    <location>
        <begin position="4022"/>
        <end position="4036"/>
    </location>
</feature>
<dbReference type="SUPFAM" id="SSF52540">
    <property type="entry name" value="P-loop containing nucleoside triphosphate hydrolases"/>
    <property type="match status" value="1"/>
</dbReference>
<dbReference type="Gene3D" id="3.80.10.10">
    <property type="entry name" value="Ribonuclease Inhibitor"/>
    <property type="match status" value="3"/>
</dbReference>
<feature type="compositionally biased region" description="Polar residues" evidence="10">
    <location>
        <begin position="1484"/>
        <end position="1493"/>
    </location>
</feature>
<dbReference type="PROSITE" id="PS00018">
    <property type="entry name" value="EF_HAND_1"/>
    <property type="match status" value="1"/>
</dbReference>
<keyword evidence="4" id="KW-0547">Nucleotide-binding</keyword>
<proteinExistence type="predicted"/>
<evidence type="ECO:0000313" key="11">
    <source>
        <dbReference type="EMBL" id="CAH1777595.1"/>
    </source>
</evidence>
<feature type="compositionally biased region" description="Basic and acidic residues" evidence="10">
    <location>
        <begin position="4314"/>
        <end position="4325"/>
    </location>
</feature>
<feature type="region of interest" description="Disordered" evidence="10">
    <location>
        <begin position="4253"/>
        <end position="4343"/>
    </location>
</feature>
<keyword evidence="5" id="KW-0418">Kinase</keyword>
<dbReference type="InterPro" id="IPR057263">
    <property type="entry name" value="COR-B"/>
</dbReference>
<keyword evidence="2" id="KW-0808">Transferase</keyword>
<dbReference type="InterPro" id="IPR027417">
    <property type="entry name" value="P-loop_NTPase"/>
</dbReference>
<feature type="region of interest" description="Disordered" evidence="10">
    <location>
        <begin position="3997"/>
        <end position="4036"/>
    </location>
</feature>
<dbReference type="InterPro" id="IPR020859">
    <property type="entry name" value="ROC"/>
</dbReference>
<feature type="compositionally biased region" description="Basic and acidic residues" evidence="10">
    <location>
        <begin position="376"/>
        <end position="392"/>
    </location>
</feature>
<dbReference type="InterPro" id="IPR032675">
    <property type="entry name" value="LRR_dom_sf"/>
</dbReference>
<evidence type="ECO:0000256" key="3">
    <source>
        <dbReference type="ARBA" id="ARBA00022737"/>
    </source>
</evidence>
<comment type="catalytic activity">
    <reaction evidence="8">
        <text>L-threonyl-[protein] + ATP = O-phospho-L-threonyl-[protein] + ADP + H(+)</text>
        <dbReference type="Rhea" id="RHEA:46608"/>
        <dbReference type="Rhea" id="RHEA-COMP:11060"/>
        <dbReference type="Rhea" id="RHEA-COMP:11605"/>
        <dbReference type="ChEBI" id="CHEBI:15378"/>
        <dbReference type="ChEBI" id="CHEBI:30013"/>
        <dbReference type="ChEBI" id="CHEBI:30616"/>
        <dbReference type="ChEBI" id="CHEBI:61977"/>
        <dbReference type="ChEBI" id="CHEBI:456216"/>
        <dbReference type="EC" id="2.7.11.1"/>
    </reaction>
</comment>
<dbReference type="InterPro" id="IPR008962">
    <property type="entry name" value="PapD-like_sf"/>
</dbReference>
<dbReference type="InterPro" id="IPR000157">
    <property type="entry name" value="TIR_dom"/>
</dbReference>
<dbReference type="SUPFAM" id="SSF52200">
    <property type="entry name" value="Toll/Interleukin receptor TIR domain"/>
    <property type="match status" value="2"/>
</dbReference>
<evidence type="ECO:0000256" key="9">
    <source>
        <dbReference type="ARBA" id="ARBA00048679"/>
    </source>
</evidence>
<sequence length="4393" mass="497781">MSKPGVFDSSLPLFQNIDRDGHFPVNWPDEVWSNFQVEKTDGQLKYVEEPSLKGTENNIVLKAEPFGEADESDDEDSDRESLFDENGELWYMKKYNEIRMKHNPGMPERQPRRIGPYYIRYDKFPEYFLSVKSLDDSDDSSVGILDDDDLEEVIKQADDLDKDDPEYDEAMKFIESQKRKKGIVDEGMETIENKEAVGPEFQLVHESYYGDLEFFILYPSPIQHHNGSVCIVHDATQTYLSDSSGSISLFVGNVSSLENNESIEAVQSTEMKLTDMDNKTCTKVFIRGATQEISNNYLAPVQISQEDRENKKEFKVNLGYSIQPKQLEKDENGVTPFSWSFAYSKVKSSDSDVCWKVWEFGPVLENDDDVQTSDIKPYDPKIEDQEEKERNKPGYKLSKCGSVVTVFVYRRGKEDDSTYNYESSVDFQTEDDTAKGVSRVDDDEEMFDFIKASGTIKLRSVSYIGINNYRVSRLSFKIGIVNEEKQFKVKLLNPSFGGKLGYHDNISITIKPREGSNSGSLPIHTLDFANNILMNDKIMKELHEKKNYFSSLKYVNLSGCIHLSDYGVKWLGDILLCSKSLRKVILDGCTDLTEKSLIELVNSCPGTCKLSLIGTRVTFDLTNTLDRNMRLFGCTIINAEPQVSQCVGYKEMQLDVRSDLLSPEVNGVYIHQPSSSKDKPVFKHKKSEFFLYSAQFEWRIGDSLSEEYSQPYHSILNTIVQNRDESKPLKNVIARVFQNADTPEDIDRPWEVNLNGTWIQDKNFMIRQAKIIEERKTGVKLNTIEKVPLVVYNTGSTKYSVLKHILDDSVGDYDFSTQGASYLIADRYVGIEMNSTNVNYDLLRKLRSSPRILTYNADGVSDSLKLELQQIIAHMVINESVPTALKPRYGEPLHRVKSCVYFEALSNGTFIAPSGYGVISFTSPFSKALNYIEFDIIESGGKIVNLNLALQCHHLVGVYNDSNPTEYELRAVQGDRVGMGIVFPETHVENSLQLDGEEYTVYYTLNGRIVSEETIESDNEYIPAVSMMCKMTPVTLKFHSLIKPPEDYQIDISCIKKGLLLHLTIDDSGILTKVNDIEDKGLFCASTSLKPCCSSFTVEVITLESDEDDTTTGKKKKRGEFDCYFGFIHEAFSPDDIDLARMDGSFIYDADKNKIVSNGNETKKKLKKTEKLKVGDIFKIEMENLKGSILFVGDNPKINIYKNDNELLYSESWQTGTNGDDSDDDTPIAVRIVPAINIGTGVQVKILNYEPDYTLQKAYWASRNISKGLTYKMNVYNDGTIQGDPDQSKFPTFLALNSLSRWNSKFQVDLGKLIIPRDPDGSDAQILFETIGIGLAHAHHPLNCQPSTSGPGSLFVEIRNGQSGLILMSVSCHKSLRQQVEFEEENIYKASTPDDINNKILKIQLDLHEELEMSIEGIPLPNQLIPFSVYLDDDKVVSSTHYYVGGGLHPLVVFKYNSMCYYTQYKGRRPKLKILNYRDHEIQADSTQQSTEVGSPFILVGHSDKPKLDKNSTENRNANEENKHPDDEKKDTDEEEKDKDEKQKDINGAENTDSNEENEQSDDEEEDTDEEKEDVNDIMSDLGVRLDFQEMITELENTLTTIRGKTSVTFKEQRYFTQTYEAMQRLIQLQDNLKSRITTHIVHQHDEKDYKALSKLVRRLEKSHLEDIQYLYQFTPDVASQITDILNLERKVVSFDEVAAKFKSKQLCMVCLKHMEQWGCIQILDFIPQQLIVLDIGWFMRTLDLIRSECNKSIPLDKVLAVEEGTKVVDMEGVKTILSKQTSSEVEIELLLKAVWQLPGMTRVSSVRESVMDETHCIVSSENLADKPPCPLTMYCPEASDGLLKRNMTLAFPFITQKALHSIVAKWLLKIGNIEMIWSGGIVLCHEAVEIVVTSTERKQGGAELKVLFQIMDISPSMSIQSSQHLHKVMSLVRNLLEFRFLSEKIVYIDTNAEGSGEVLDTAPLKVISIGHKHSFTQENEHSPTICLSCHNCAENGAGCRYQGIMGMDPYRCECGTDVTTCSECGMCLACVQLLWGIQTWMSPSNAPKTIDNNVPIEIGTSDEVNVTITGISPVAVALLNKTSDVRLHLLPGPPCMFPSHRWRDARMPLMAYSPSRLSLTQGDVCTVRLLSKPTISGKKYDWQSKVKESAFTVFNDLLYWAPSQLITRKGGSTVLDMAGLCVGATEITSERNSFTLEFLNVNLDHMGYIGVCTQPGAGSTSRDDYSTMFCIGSTKTWANTSTLYSINRHVVPISEIQDGCLTCKVEFTSNKERLVTLISRDGKELKTFTVTNEEPLYPAFIVPLDQSAVLLDSDVWVREKNSLPVFKPSNPEDHDNEDKLVKPGFELSPKSVLLFDDITSNGTNTEAYIKIVNTSLNKVLAFKFQTTMPKINLIRPNAGYLAVGEIKMIAIKTRTDSKEELNDMITQIKVRVMLQFVDSKDSVADWSNTREIDKNTWKCRLDKRNKDVVFPEVKLLKKGSKTMKKQGFCCVEVLKNQESVGQYLIPEAEYVVAVSSEDKESNTVVSSPKQVGDPSEDSLGTVERKELTCKPNMTKMHRDSLEGNLNLNIMGPTLAETEALLYTILPRDLDDSFLQYPSTAKIVQSEKAVHVLCSSVSGNRHEETSDEPVHFIDVKGLLPDTPPDTISSGLVHAYIYAVIASKKIILPSIENLLPLCKKLPRHVIQHQMAKIIDTLHWLHVLELDQKTLDRNDLFSQDMEPYIAYYKQHLQSHVKNSSIKSILCEDSDSTNFGMCQTHVQYAYHNGWTMDDIDDSTKMDFETNLTYSGLIEHLNCVAGFMPKLPMNLFSLFCNISSMNLHDSGNLTELPDDITNCQNLCEFNIENSAIKVLPEGLTKCRKITRINCMNCDITELPDWTNDNKVKEMNLNHSLLTCIPKTIQNLTSLVKLTLNGTAVMRLPTEFSMLQSLEHLEISGIAWKSYHTTYENTLSRDGYMEFCRAHRINHYLSDQELLDLFQECDINHNGELDTKELAGLNARIFYASPRVGLDYKDGDKYGGIPACIFTLRSLKLLKLEYQAIRFIPKEIEYLTKLEHLWLNSNPLLESLPGEMGILRKIKRIGINYCPSLRTPPNEIVSQGDEAVIAYLKRLAGGFSECHRTKLMLVGLGGAGKTSILRALMSKTHKTEALTSEQITDGIDIQTWTVKGHSKEAITFNTWDFAGQTVYYNTHQFFLSNRAVYLLLWTTRLGYEHAGLDFWLSSIACHAPNAPIFVVGTHCDQVSKYEIPVQKLQKRYPQILGFHFVSSIVGTGIAELERDLVQTTLQQQYMGEKIPQVYLNLEDKILSKRKTESVISWDQIKQYAIDVGIFDDNDIKQAVQFLNDLGTLQYFDNEFLKDHIVINPQWIVDVMASVVSVKDSPIQDGRLQHSEIGKVWKKYPAKLHDWLLRLTEEFDLTFPLPDIPVNLVPCLLPDKEPEDVWPAISTQEGVRETKAVYSFVYLPVGLFNRAQVRLFQFSDSKAIWKQGSLLKKNDHLALIQQQSEQNLIVKVQGQRPENILLLIHEVFETLIQEAYRGVHYDFLLPCPDCLNKAGTLDPCLFQCTLIRHAVDMKAPYLQCNKYFHAVPMAEMQAMLPPDPTTDLDLHLQKSFDALEELHSTLTTDIFVSFCVKDTPRMSETDVVDHMQVVQDLSEDDYTLWYDEDNTETNFSKVALALQDSKMMLIFMSSDYEKDEKCFKTFHYGTQTLQKPFILVVVGQSMEWQKTHLGMLIGPQEVFVNMRQKERYPHKIEELKTMVADKLGSIDKEENDNDGQLVFISYCWSNSHDAIRRGSKKIQGALGAFDPREIKNKLEENGIKCWIDIENIKKGLFEDIIGGIKKADVVLACISKEYANSKNCMRELHFAANTMNKPVVFAVVGTGDEWERSEINFVFGTDKPPKINFQEEWSDKLIPRLVAKLQEKLANQKEKKEHEQMKSSTKDKHKTSKNEKVSLYEEYELAQRKFLRQIIAYSRTMGNSSYPRLHVLDFNRPDIKKTDVSEKIEETDEADDSPRSRSTSRQQSSKRPKSSRVKSAVKRRNTTMGSLMSLKSAKDDQKTWLDEELCIRLLCEHEQGWHVTGDPIPVHYEDKSHSKLSIVEKTGGYLARMYALLAHSGVDLTCFSGDIGKEFLSDIDEAAIETEEMVNICTSYCNLRALSIDMDQHSIKANMRRCHLPTGQIRWLCKEHQGAPRVTVLSVTTSKSDATNRNITEEDILLKEQLGSHSHLGEKYLEMRPGSTEQQLDFGCWSDDDDFTSTSNTNQNMKNNLTATQQPGNHDNHDTPHSNNELPQTNASNNESDKTHRSGSRTVSDSTFKQEESSLEKTHAPSSVNNSSATSSPVSGDTHIKKAIAELSQLDDMKRQFSEEEVKRFQKAGQLIAATTANPTSRACAIL</sequence>
<dbReference type="Gene3D" id="3.40.50.10140">
    <property type="entry name" value="Toll/interleukin-1 receptor homology (TIR) domain"/>
    <property type="match status" value="2"/>
</dbReference>
<dbReference type="PROSITE" id="PS50222">
    <property type="entry name" value="EF_HAND_2"/>
    <property type="match status" value="1"/>
</dbReference>
<evidence type="ECO:0000256" key="2">
    <source>
        <dbReference type="ARBA" id="ARBA00022679"/>
    </source>
</evidence>
<keyword evidence="6" id="KW-0067">ATP-binding</keyword>
<evidence type="ECO:0000256" key="10">
    <source>
        <dbReference type="SAM" id="MobiDB-lite"/>
    </source>
</evidence>
<comment type="catalytic activity">
    <reaction evidence="9">
        <text>L-seryl-[protein] + ATP = O-phospho-L-seryl-[protein] + ADP + H(+)</text>
        <dbReference type="Rhea" id="RHEA:17989"/>
        <dbReference type="Rhea" id="RHEA-COMP:9863"/>
        <dbReference type="Rhea" id="RHEA-COMP:11604"/>
        <dbReference type="ChEBI" id="CHEBI:15378"/>
        <dbReference type="ChEBI" id="CHEBI:29999"/>
        <dbReference type="ChEBI" id="CHEBI:30616"/>
        <dbReference type="ChEBI" id="CHEBI:83421"/>
        <dbReference type="ChEBI" id="CHEBI:456216"/>
        <dbReference type="EC" id="2.7.11.1"/>
    </reaction>
</comment>
<dbReference type="InterPro" id="IPR036388">
    <property type="entry name" value="WH-like_DNA-bd_sf"/>
</dbReference>
<comment type="caution">
    <text evidence="11">The sequence shown here is derived from an EMBL/GenBank/DDBJ whole genome shotgun (WGS) entry which is preliminary data.</text>
</comment>
<dbReference type="InterPro" id="IPR000535">
    <property type="entry name" value="MSP_dom"/>
</dbReference>